<dbReference type="InterPro" id="IPR002571">
    <property type="entry name" value="HrcA"/>
</dbReference>
<protein>
    <recommendedName>
        <fullName evidence="5">Heat-inducible transcription repressor HrcA</fullName>
    </recommendedName>
</protein>
<evidence type="ECO:0000256" key="1">
    <source>
        <dbReference type="ARBA" id="ARBA00022491"/>
    </source>
</evidence>
<keyword evidence="2 5" id="KW-0805">Transcription regulation</keyword>
<reference evidence="7 8" key="2">
    <citation type="journal article" date="2010" name="Stand. Genomic Sci.">
        <title>Complete genome sequence of Sebaldella termitidis type strain (NCTC 11300).</title>
        <authorList>
            <person name="Harmon-Smith M."/>
            <person name="Celia L."/>
            <person name="Chertkov O."/>
            <person name="Lapidus A."/>
            <person name="Copeland A."/>
            <person name="Glavina Del Rio T."/>
            <person name="Nolan M."/>
            <person name="Lucas S."/>
            <person name="Tice H."/>
            <person name="Cheng J.F."/>
            <person name="Han C."/>
            <person name="Detter J.C."/>
            <person name="Bruce D."/>
            <person name="Goodwin L."/>
            <person name="Pitluck S."/>
            <person name="Pati A."/>
            <person name="Liolios K."/>
            <person name="Ivanova N."/>
            <person name="Mavromatis K."/>
            <person name="Mikhailova N."/>
            <person name="Chen A."/>
            <person name="Palaniappan K."/>
            <person name="Land M."/>
            <person name="Hauser L."/>
            <person name="Chang Y.J."/>
            <person name="Jeffries C.D."/>
            <person name="Brettin T."/>
            <person name="Goker M."/>
            <person name="Beck B."/>
            <person name="Bristow J."/>
            <person name="Eisen J.A."/>
            <person name="Markowitz V."/>
            <person name="Hugenholtz P."/>
            <person name="Kyrpides N.C."/>
            <person name="Klenk H.P."/>
            <person name="Chen F."/>
        </authorList>
    </citation>
    <scope>NUCLEOTIDE SEQUENCE [LARGE SCALE GENOMIC DNA]</scope>
    <source>
        <strain evidence="8">ATCC 33386 / NCTC 11300</strain>
    </source>
</reference>
<evidence type="ECO:0000256" key="3">
    <source>
        <dbReference type="ARBA" id="ARBA00023016"/>
    </source>
</evidence>
<keyword evidence="8" id="KW-1185">Reference proteome</keyword>
<sequence length="336" mass="38679">MNERERAILTAIITHYLEYGESVGSRTLEKKYNIGVSSATIRNVMADLEDQGLIEKMHTSSGRVPTNSGYKLYVEELIKIRKISLNEKKRIEEVYKNKINQIDSIMEETSKLLSKITSYAGIVIEPFIKKESIKKVELVHVNNYMSLAVIVMNNSHVRTINLYYENPVTEAEVRESNSILNRLMTEQKITFTVSELEKLLQKMNKFEHMKIEDKSSNEREKIFFDGISNLLESNATNVEAVIDRAKLLNRPDYLKSIFVKLIETDKYKNGEVYIVFGEDFNVRELEDFSFVFSVYTVEGSKGIIGVIGPKRMEYSKTVGLVNHVSAEVKKMMKKIE</sequence>
<dbReference type="KEGG" id="str:Sterm_0763"/>
<dbReference type="Pfam" id="PF01628">
    <property type="entry name" value="HrcA"/>
    <property type="match status" value="1"/>
</dbReference>
<accession>D1AQ57</accession>
<evidence type="ECO:0000256" key="2">
    <source>
        <dbReference type="ARBA" id="ARBA00023015"/>
    </source>
</evidence>
<dbReference type="PANTHER" id="PTHR34824:SF1">
    <property type="entry name" value="HEAT-INDUCIBLE TRANSCRIPTION REPRESSOR HRCA"/>
    <property type="match status" value="1"/>
</dbReference>
<keyword evidence="3 5" id="KW-0346">Stress response</keyword>
<dbReference type="Gene3D" id="1.10.10.10">
    <property type="entry name" value="Winged helix-like DNA-binding domain superfamily/Winged helix DNA-binding domain"/>
    <property type="match status" value="1"/>
</dbReference>
<proteinExistence type="inferred from homology"/>
<dbReference type="EMBL" id="CP001739">
    <property type="protein sequence ID" value="ACZ07635.1"/>
    <property type="molecule type" value="Genomic_DNA"/>
</dbReference>
<dbReference type="AlphaFoldDB" id="D1AQ57"/>
<dbReference type="Gene3D" id="3.30.390.60">
    <property type="entry name" value="Heat-inducible transcription repressor hrca homolog, domain 3"/>
    <property type="match status" value="1"/>
</dbReference>
<name>D1AQ57_SEBTE</name>
<comment type="function">
    <text evidence="5">Negative regulator of class I heat shock genes (grpE-dnaK-dnaJ and groELS operons). Prevents heat-shock induction of these operons.</text>
</comment>
<evidence type="ECO:0000259" key="6">
    <source>
        <dbReference type="Pfam" id="PF01628"/>
    </source>
</evidence>
<dbReference type="eggNOG" id="COG1420">
    <property type="taxonomic scope" value="Bacteria"/>
</dbReference>
<dbReference type="Gene3D" id="3.30.450.40">
    <property type="match status" value="1"/>
</dbReference>
<dbReference type="SUPFAM" id="SSF46785">
    <property type="entry name" value="Winged helix' DNA-binding domain"/>
    <property type="match status" value="1"/>
</dbReference>
<dbReference type="PANTHER" id="PTHR34824">
    <property type="entry name" value="HEAT-INDUCIBLE TRANSCRIPTION REPRESSOR HRCA"/>
    <property type="match status" value="1"/>
</dbReference>
<keyword evidence="1 5" id="KW-0678">Repressor</keyword>
<reference evidence="8" key="1">
    <citation type="submission" date="2009-09" db="EMBL/GenBank/DDBJ databases">
        <title>The complete chromosome of Sebaldella termitidis ATCC 33386.</title>
        <authorList>
            <consortium name="US DOE Joint Genome Institute (JGI-PGF)"/>
            <person name="Lucas S."/>
            <person name="Copeland A."/>
            <person name="Lapidus A."/>
            <person name="Glavina del Rio T."/>
            <person name="Dalin E."/>
            <person name="Tice H."/>
            <person name="Bruce D."/>
            <person name="Goodwin L."/>
            <person name="Pitluck S."/>
            <person name="Kyrpides N."/>
            <person name="Mavromatis K."/>
            <person name="Ivanova N."/>
            <person name="Mikhailova N."/>
            <person name="Sims D."/>
            <person name="Meincke L."/>
            <person name="Brettin T."/>
            <person name="Detter J.C."/>
            <person name="Han C."/>
            <person name="Larimer F."/>
            <person name="Land M."/>
            <person name="Hauser L."/>
            <person name="Markowitz V."/>
            <person name="Cheng J.F."/>
            <person name="Hugenholtz P."/>
            <person name="Woyke T."/>
            <person name="Wu D."/>
            <person name="Eisen J.A."/>
        </authorList>
    </citation>
    <scope>NUCLEOTIDE SEQUENCE [LARGE SCALE GENOMIC DNA]</scope>
    <source>
        <strain evidence="8">ATCC 33386 / NCTC 11300</strain>
    </source>
</reference>
<dbReference type="PIRSF" id="PIRSF005485">
    <property type="entry name" value="HrcA"/>
    <property type="match status" value="1"/>
</dbReference>
<dbReference type="STRING" id="526218.Sterm_0763"/>
<dbReference type="SUPFAM" id="SSF55781">
    <property type="entry name" value="GAF domain-like"/>
    <property type="match status" value="1"/>
</dbReference>
<dbReference type="GO" id="GO:0003677">
    <property type="term" value="F:DNA binding"/>
    <property type="evidence" value="ECO:0007669"/>
    <property type="project" value="InterPro"/>
</dbReference>
<organism evidence="7 8">
    <name type="scientific">Sebaldella termitidis (strain ATCC 33386 / NCTC 11300)</name>
    <dbReference type="NCBI Taxonomy" id="526218"/>
    <lineage>
        <taxon>Bacteria</taxon>
        <taxon>Fusobacteriati</taxon>
        <taxon>Fusobacteriota</taxon>
        <taxon>Fusobacteriia</taxon>
        <taxon>Fusobacteriales</taxon>
        <taxon>Leptotrichiaceae</taxon>
        <taxon>Sebaldella</taxon>
    </lineage>
</organism>
<dbReference type="InterPro" id="IPR021153">
    <property type="entry name" value="HrcA_C"/>
</dbReference>
<dbReference type="RefSeq" id="WP_012860231.1">
    <property type="nucleotide sequence ID" value="NC_013517.1"/>
</dbReference>
<dbReference type="Proteomes" id="UP000000845">
    <property type="component" value="Chromosome"/>
</dbReference>
<evidence type="ECO:0000313" key="8">
    <source>
        <dbReference type="Proteomes" id="UP000000845"/>
    </source>
</evidence>
<dbReference type="InterPro" id="IPR023120">
    <property type="entry name" value="WHTH_transcript_rep_HrcA_IDD"/>
</dbReference>
<dbReference type="InterPro" id="IPR036390">
    <property type="entry name" value="WH_DNA-bd_sf"/>
</dbReference>
<comment type="similarity">
    <text evidence="5">Belongs to the HrcA family.</text>
</comment>
<keyword evidence="4 5" id="KW-0804">Transcription</keyword>
<feature type="domain" description="Heat-inducible transcription repressor HrcA C-terminal" evidence="6">
    <location>
        <begin position="103"/>
        <end position="318"/>
    </location>
</feature>
<dbReference type="InterPro" id="IPR036388">
    <property type="entry name" value="WH-like_DNA-bd_sf"/>
</dbReference>
<dbReference type="GO" id="GO:0045892">
    <property type="term" value="P:negative regulation of DNA-templated transcription"/>
    <property type="evidence" value="ECO:0007669"/>
    <property type="project" value="UniProtKB-UniRule"/>
</dbReference>
<evidence type="ECO:0000313" key="7">
    <source>
        <dbReference type="EMBL" id="ACZ07635.1"/>
    </source>
</evidence>
<evidence type="ECO:0000256" key="5">
    <source>
        <dbReference type="HAMAP-Rule" id="MF_00081"/>
    </source>
</evidence>
<dbReference type="InterPro" id="IPR029016">
    <property type="entry name" value="GAF-like_dom_sf"/>
</dbReference>
<gene>
    <name evidence="5" type="primary">hrcA</name>
    <name evidence="7" type="ordered locus">Sterm_0763</name>
</gene>
<dbReference type="HOGENOM" id="CLU_050019_1_0_0"/>
<dbReference type="HAMAP" id="MF_00081">
    <property type="entry name" value="HrcA"/>
    <property type="match status" value="1"/>
</dbReference>
<evidence type="ECO:0000256" key="4">
    <source>
        <dbReference type="ARBA" id="ARBA00023163"/>
    </source>
</evidence>
<dbReference type="NCBIfam" id="TIGR00331">
    <property type="entry name" value="hrcA"/>
    <property type="match status" value="1"/>
</dbReference>